<accession>A0ACC3CU07</accession>
<gene>
    <name evidence="1" type="ORF">LTS18_000429</name>
</gene>
<sequence>FDVHDDEEGSGQNGANSGEGDADIDHTTSFAKPKTLDPKSISTQTVTGIDPPDKPYAVFTFLYRGEKQLQKMGILQAPSPEPQAPTTARRKSRQIDFSSLKPLESQGAKGIKNFAGYRDPAASTPVRRKSKQKDEDAMDSDADDEDETNVSKEVEDDVDIKQEDPNLLSPDDARRQGELAEGVRKIKLKRQHSVEPVGGPSLSPAERKASGTSSPVASTTQPPSENGSTVIAGPVISSLPADIPLEALVGSPFKKQRASLPGGLEESVKRSLNSELMSSLGGSEGRGPAEAVHSGVKTNTSSTEGTASQSSSAWPTITQEDEDEEL</sequence>
<dbReference type="EMBL" id="JAWDJW010011503">
    <property type="protein sequence ID" value="KAK3044761.1"/>
    <property type="molecule type" value="Genomic_DNA"/>
</dbReference>
<evidence type="ECO:0000313" key="2">
    <source>
        <dbReference type="Proteomes" id="UP001186974"/>
    </source>
</evidence>
<dbReference type="Proteomes" id="UP001186974">
    <property type="component" value="Unassembled WGS sequence"/>
</dbReference>
<comment type="caution">
    <text evidence="1">The sequence shown here is derived from an EMBL/GenBank/DDBJ whole genome shotgun (WGS) entry which is preliminary data.</text>
</comment>
<name>A0ACC3CU07_9PEZI</name>
<feature type="non-terminal residue" evidence="1">
    <location>
        <position position="1"/>
    </location>
</feature>
<evidence type="ECO:0000313" key="1">
    <source>
        <dbReference type="EMBL" id="KAK3044761.1"/>
    </source>
</evidence>
<reference evidence="1" key="1">
    <citation type="submission" date="2024-09" db="EMBL/GenBank/DDBJ databases">
        <title>Black Yeasts Isolated from many extreme environments.</title>
        <authorList>
            <person name="Coleine C."/>
            <person name="Stajich J.E."/>
            <person name="Selbmann L."/>
        </authorList>
    </citation>
    <scope>NUCLEOTIDE SEQUENCE</scope>
    <source>
        <strain evidence="1">CCFEE 5737</strain>
    </source>
</reference>
<keyword evidence="2" id="KW-1185">Reference proteome</keyword>
<proteinExistence type="predicted"/>
<protein>
    <submittedName>
        <fullName evidence="1">Uncharacterized protein</fullName>
    </submittedName>
</protein>
<organism evidence="1 2">
    <name type="scientific">Coniosporium uncinatum</name>
    <dbReference type="NCBI Taxonomy" id="93489"/>
    <lineage>
        <taxon>Eukaryota</taxon>
        <taxon>Fungi</taxon>
        <taxon>Dikarya</taxon>
        <taxon>Ascomycota</taxon>
        <taxon>Pezizomycotina</taxon>
        <taxon>Dothideomycetes</taxon>
        <taxon>Dothideomycetes incertae sedis</taxon>
        <taxon>Coniosporium</taxon>
    </lineage>
</organism>